<name>A0A142VAP5_9CHLR</name>
<dbReference type="EMBL" id="CP011127">
    <property type="protein sequence ID" value="AMU86729.1"/>
    <property type="molecule type" value="Genomic_DNA"/>
</dbReference>
<protein>
    <submittedName>
        <fullName evidence="1">Uncharacterized protein</fullName>
    </submittedName>
</protein>
<gene>
    <name evidence="1" type="ORF">Dm11a5_0903</name>
</gene>
<dbReference type="AntiFam" id="ANF00015">
    <property type="entry name" value="tRNA translation"/>
</dbReference>
<dbReference type="Proteomes" id="UP000076394">
    <property type="component" value="Chromosome"/>
</dbReference>
<evidence type="ECO:0000313" key="2">
    <source>
        <dbReference type="Proteomes" id="UP000076394"/>
    </source>
</evidence>
<evidence type="ECO:0000313" key="1">
    <source>
        <dbReference type="EMBL" id="AMU86729.1"/>
    </source>
</evidence>
<proteinExistence type="predicted"/>
<accession>A0A142VAP5</accession>
<organism evidence="1 2">
    <name type="scientific">Dehalococcoides mccartyi</name>
    <dbReference type="NCBI Taxonomy" id="61435"/>
    <lineage>
        <taxon>Bacteria</taxon>
        <taxon>Bacillati</taxon>
        <taxon>Chloroflexota</taxon>
        <taxon>Dehalococcoidia</taxon>
        <taxon>Dehalococcoidales</taxon>
        <taxon>Dehalococcoidaceae</taxon>
        <taxon>Dehalococcoides</taxon>
    </lineage>
</organism>
<sequence>MPEWLIGADCKSAALRATQVRTLPSPEYFITPSGWTVGVKINIM</sequence>
<dbReference type="AlphaFoldDB" id="A0A142VAP5"/>
<reference evidence="1 2" key="1">
    <citation type="submission" date="2015-03" db="EMBL/GenBank/DDBJ databases">
        <title>Genomic characterization of Dehalococcoides mccartyi strain 11a5, an unusal plasmid-containing chloroethene dechlorinator.</title>
        <authorList>
            <person name="Zhao S."/>
            <person name="Ding C."/>
            <person name="He J."/>
        </authorList>
    </citation>
    <scope>NUCLEOTIDE SEQUENCE [LARGE SCALE GENOMIC DNA]</scope>
    <source>
        <strain evidence="1 2">11a5</strain>
    </source>
</reference>